<protein>
    <submittedName>
        <fullName evidence="1">Uncharacterized protein</fullName>
    </submittedName>
</protein>
<organism evidence="1 2">
    <name type="scientific">Mycolicibacterium obuense</name>
    <dbReference type="NCBI Taxonomy" id="1807"/>
    <lineage>
        <taxon>Bacteria</taxon>
        <taxon>Bacillati</taxon>
        <taxon>Actinomycetota</taxon>
        <taxon>Actinomycetes</taxon>
        <taxon>Mycobacteriales</taxon>
        <taxon>Mycobacteriaceae</taxon>
        <taxon>Mycolicibacterium</taxon>
    </lineage>
</organism>
<sequence length="50" mass="5895">MGSPQMHVPRLLTQSLRRLRDRMLDRPHTKVAWAARHALRARRLAVGRVR</sequence>
<dbReference type="Proteomes" id="UP000294952">
    <property type="component" value="Unassembled WGS sequence"/>
</dbReference>
<accession>A0A4R5X5N9</accession>
<evidence type="ECO:0000313" key="1">
    <source>
        <dbReference type="EMBL" id="TDL07560.1"/>
    </source>
</evidence>
<proteinExistence type="predicted"/>
<comment type="caution">
    <text evidence="1">The sequence shown here is derived from an EMBL/GenBank/DDBJ whole genome shotgun (WGS) entry which is preliminary data.</text>
</comment>
<dbReference type="AlphaFoldDB" id="A0A4R5X5N9"/>
<dbReference type="EMBL" id="SDLP01000004">
    <property type="protein sequence ID" value="TDL07560.1"/>
    <property type="molecule type" value="Genomic_DNA"/>
</dbReference>
<gene>
    <name evidence="1" type="ORF">EUA04_15105</name>
</gene>
<name>A0A4R5X5N9_9MYCO</name>
<reference evidence="1 2" key="1">
    <citation type="submission" date="2019-01" db="EMBL/GenBank/DDBJ databases">
        <title>High-quality-draft genome sequences of five non-tuberculosis mycobacteriaceae isolated from a nosocomial environment.</title>
        <authorList>
            <person name="Tiago I."/>
            <person name="Alarico S."/>
            <person name="Pereira S.G."/>
            <person name="Coelho C."/>
            <person name="Maranha A."/>
            <person name="Empadinhas N."/>
        </authorList>
    </citation>
    <scope>NUCLEOTIDE SEQUENCE [LARGE SCALE GENOMIC DNA]</scope>
    <source>
        <strain evidence="1 2">22DIII</strain>
    </source>
</reference>
<evidence type="ECO:0000313" key="2">
    <source>
        <dbReference type="Proteomes" id="UP000294952"/>
    </source>
</evidence>